<keyword evidence="2" id="KW-1185">Reference proteome</keyword>
<evidence type="ECO:0000313" key="1">
    <source>
        <dbReference type="EMBL" id="KAK3062682.1"/>
    </source>
</evidence>
<sequence>MSNGNNFPQYGDDFASMDAFLDPSLRGQQNQAGAMMDDHQMADASSPGLDTAAPLAEYGIAYDPSMDNINWPQLEANAYTAGIAPPGTVAADFAGFPP</sequence>
<proteinExistence type="predicted"/>
<dbReference type="EMBL" id="JAWDJW010007174">
    <property type="protein sequence ID" value="KAK3062682.1"/>
    <property type="molecule type" value="Genomic_DNA"/>
</dbReference>
<protein>
    <submittedName>
        <fullName evidence="1">Uncharacterized protein</fullName>
    </submittedName>
</protein>
<gene>
    <name evidence="1" type="ORF">LTS18_003567</name>
</gene>
<feature type="non-terminal residue" evidence="1">
    <location>
        <position position="98"/>
    </location>
</feature>
<reference evidence="1" key="1">
    <citation type="submission" date="2024-09" db="EMBL/GenBank/DDBJ databases">
        <title>Black Yeasts Isolated from many extreme environments.</title>
        <authorList>
            <person name="Coleine C."/>
            <person name="Stajich J.E."/>
            <person name="Selbmann L."/>
        </authorList>
    </citation>
    <scope>NUCLEOTIDE SEQUENCE</scope>
    <source>
        <strain evidence="1">CCFEE 5737</strain>
    </source>
</reference>
<comment type="caution">
    <text evidence="1">The sequence shown here is derived from an EMBL/GenBank/DDBJ whole genome shotgun (WGS) entry which is preliminary data.</text>
</comment>
<name>A0ACC3D6M7_9PEZI</name>
<accession>A0ACC3D6M7</accession>
<evidence type="ECO:0000313" key="2">
    <source>
        <dbReference type="Proteomes" id="UP001186974"/>
    </source>
</evidence>
<dbReference type="Proteomes" id="UP001186974">
    <property type="component" value="Unassembled WGS sequence"/>
</dbReference>
<organism evidence="1 2">
    <name type="scientific">Coniosporium uncinatum</name>
    <dbReference type="NCBI Taxonomy" id="93489"/>
    <lineage>
        <taxon>Eukaryota</taxon>
        <taxon>Fungi</taxon>
        <taxon>Dikarya</taxon>
        <taxon>Ascomycota</taxon>
        <taxon>Pezizomycotina</taxon>
        <taxon>Dothideomycetes</taxon>
        <taxon>Dothideomycetes incertae sedis</taxon>
        <taxon>Coniosporium</taxon>
    </lineage>
</organism>